<dbReference type="RefSeq" id="WP_094908300.1">
    <property type="nucleotide sequence ID" value="NZ_BJUN01000006.1"/>
</dbReference>
<dbReference type="AlphaFoldDB" id="A0A510Y5B4"/>
<reference evidence="3 4" key="1">
    <citation type="submission" date="2019-07" db="EMBL/GenBank/DDBJ databases">
        <title>Whole genome shotgun sequence of Marinococcus halophilus NBRC 102359.</title>
        <authorList>
            <person name="Hosoyama A."/>
            <person name="Uohara A."/>
            <person name="Ohji S."/>
            <person name="Ichikawa N."/>
        </authorList>
    </citation>
    <scope>NUCLEOTIDE SEQUENCE [LARGE SCALE GENOMIC DNA]</scope>
    <source>
        <strain evidence="3 4">NBRC 102359</strain>
    </source>
</reference>
<dbReference type="PANTHER" id="PTHR43798">
    <property type="entry name" value="MONOACYLGLYCEROL LIPASE"/>
    <property type="match status" value="1"/>
</dbReference>
<dbReference type="PRINTS" id="PR00111">
    <property type="entry name" value="ABHYDROLASE"/>
</dbReference>
<gene>
    <name evidence="3" type="ORF">MHA01_14290</name>
</gene>
<feature type="domain" description="AB hydrolase-1" evidence="2">
    <location>
        <begin position="22"/>
        <end position="244"/>
    </location>
</feature>
<dbReference type="GO" id="GO:0016020">
    <property type="term" value="C:membrane"/>
    <property type="evidence" value="ECO:0007669"/>
    <property type="project" value="TreeGrafter"/>
</dbReference>
<sequence length="258" mass="29022">MATMSSADKVTLYYEEAGQGFPVIFLHGLTGDHTMFEREMNQLKGQFRVIALDMRGHGRSDKPKVYTLEDHIQDVLRMMDELNIESAHLVGVSMGSYIAQGVAVEAPKRVVKLVLTAPKAHGRTSSTARLFAEHEAELSGLSHQEKLEKASMYIYHDIGKVRDWSKQIEGRAVELNAEQEQAASDALKGFDFRAQLPFVEAESLVLSGKYDGLNPPEYGKEIADLIPACRFVEYEHSGHGINVEEHERFVKEIREFLE</sequence>
<name>A0A510Y5B4_MARHA</name>
<accession>A0A510Y5B4</accession>
<dbReference type="OrthoDB" id="252464at2"/>
<evidence type="ECO:0000313" key="4">
    <source>
        <dbReference type="Proteomes" id="UP000321051"/>
    </source>
</evidence>
<dbReference type="InterPro" id="IPR029058">
    <property type="entry name" value="AB_hydrolase_fold"/>
</dbReference>
<dbReference type="Proteomes" id="UP000321051">
    <property type="component" value="Unassembled WGS sequence"/>
</dbReference>
<dbReference type="EMBL" id="BJUN01000006">
    <property type="protein sequence ID" value="GEK58524.1"/>
    <property type="molecule type" value="Genomic_DNA"/>
</dbReference>
<dbReference type="Pfam" id="PF00561">
    <property type="entry name" value="Abhydrolase_1"/>
    <property type="match status" value="1"/>
</dbReference>
<dbReference type="GO" id="GO:0016787">
    <property type="term" value="F:hydrolase activity"/>
    <property type="evidence" value="ECO:0007669"/>
    <property type="project" value="UniProtKB-KW"/>
</dbReference>
<dbReference type="Gene3D" id="3.40.50.1820">
    <property type="entry name" value="alpha/beta hydrolase"/>
    <property type="match status" value="1"/>
</dbReference>
<comment type="caution">
    <text evidence="3">The sequence shown here is derived from an EMBL/GenBank/DDBJ whole genome shotgun (WGS) entry which is preliminary data.</text>
</comment>
<dbReference type="SUPFAM" id="SSF53474">
    <property type="entry name" value="alpha/beta-Hydrolases"/>
    <property type="match status" value="1"/>
</dbReference>
<dbReference type="STRING" id="1371.GCA_900166605_01420"/>
<dbReference type="InterPro" id="IPR050266">
    <property type="entry name" value="AB_hydrolase_sf"/>
</dbReference>
<dbReference type="PANTHER" id="PTHR43798:SF31">
    <property type="entry name" value="AB HYDROLASE SUPERFAMILY PROTEIN YCLE"/>
    <property type="match status" value="1"/>
</dbReference>
<dbReference type="InterPro" id="IPR000073">
    <property type="entry name" value="AB_hydrolase_1"/>
</dbReference>
<proteinExistence type="predicted"/>
<evidence type="ECO:0000313" key="3">
    <source>
        <dbReference type="EMBL" id="GEK58524.1"/>
    </source>
</evidence>
<organism evidence="3 4">
    <name type="scientific">Marinococcus halophilus</name>
    <dbReference type="NCBI Taxonomy" id="1371"/>
    <lineage>
        <taxon>Bacteria</taxon>
        <taxon>Bacillati</taxon>
        <taxon>Bacillota</taxon>
        <taxon>Bacilli</taxon>
        <taxon>Bacillales</taxon>
        <taxon>Bacillaceae</taxon>
        <taxon>Marinococcus</taxon>
    </lineage>
</organism>
<keyword evidence="1 3" id="KW-0378">Hydrolase</keyword>
<evidence type="ECO:0000256" key="1">
    <source>
        <dbReference type="ARBA" id="ARBA00022801"/>
    </source>
</evidence>
<keyword evidence="4" id="KW-1185">Reference proteome</keyword>
<protein>
    <submittedName>
        <fullName evidence="3">Alpha/beta hydrolase</fullName>
    </submittedName>
</protein>
<evidence type="ECO:0000259" key="2">
    <source>
        <dbReference type="Pfam" id="PF00561"/>
    </source>
</evidence>